<reference evidence="2" key="1">
    <citation type="journal article" date="2022" name="Mol. Ecol. Resour.">
        <title>The genomes of chicory, endive, great burdock and yacon provide insights into Asteraceae palaeo-polyploidization history and plant inulin production.</title>
        <authorList>
            <person name="Fan W."/>
            <person name="Wang S."/>
            <person name="Wang H."/>
            <person name="Wang A."/>
            <person name="Jiang F."/>
            <person name="Liu H."/>
            <person name="Zhao H."/>
            <person name="Xu D."/>
            <person name="Zhang Y."/>
        </authorList>
    </citation>
    <scope>NUCLEOTIDE SEQUENCE [LARGE SCALE GENOMIC DNA]</scope>
    <source>
        <strain evidence="2">cv. Yunnan</strain>
    </source>
</reference>
<dbReference type="Proteomes" id="UP001056120">
    <property type="component" value="Linkage Group LG26"/>
</dbReference>
<reference evidence="1 2" key="2">
    <citation type="journal article" date="2022" name="Mol. Ecol. Resour.">
        <title>The genomes of chicory, endive, great burdock and yacon provide insights into Asteraceae paleo-polyploidization history and plant inulin production.</title>
        <authorList>
            <person name="Fan W."/>
            <person name="Wang S."/>
            <person name="Wang H."/>
            <person name="Wang A."/>
            <person name="Jiang F."/>
            <person name="Liu H."/>
            <person name="Zhao H."/>
            <person name="Xu D."/>
            <person name="Zhang Y."/>
        </authorList>
    </citation>
    <scope>NUCLEOTIDE SEQUENCE [LARGE SCALE GENOMIC DNA]</scope>
    <source>
        <strain evidence="2">cv. Yunnan</strain>
        <tissue evidence="1">Leaves</tissue>
    </source>
</reference>
<accession>A0ACB8ZJ74</accession>
<protein>
    <submittedName>
        <fullName evidence="1">Uncharacterized protein</fullName>
    </submittedName>
</protein>
<comment type="caution">
    <text evidence="1">The sequence shown here is derived from an EMBL/GenBank/DDBJ whole genome shotgun (WGS) entry which is preliminary data.</text>
</comment>
<keyword evidence="2" id="KW-1185">Reference proteome</keyword>
<evidence type="ECO:0000313" key="1">
    <source>
        <dbReference type="EMBL" id="KAI3696175.1"/>
    </source>
</evidence>
<organism evidence="1 2">
    <name type="scientific">Smallanthus sonchifolius</name>
    <dbReference type="NCBI Taxonomy" id="185202"/>
    <lineage>
        <taxon>Eukaryota</taxon>
        <taxon>Viridiplantae</taxon>
        <taxon>Streptophyta</taxon>
        <taxon>Embryophyta</taxon>
        <taxon>Tracheophyta</taxon>
        <taxon>Spermatophyta</taxon>
        <taxon>Magnoliopsida</taxon>
        <taxon>eudicotyledons</taxon>
        <taxon>Gunneridae</taxon>
        <taxon>Pentapetalae</taxon>
        <taxon>asterids</taxon>
        <taxon>campanulids</taxon>
        <taxon>Asterales</taxon>
        <taxon>Asteraceae</taxon>
        <taxon>Asteroideae</taxon>
        <taxon>Heliantheae alliance</taxon>
        <taxon>Millerieae</taxon>
        <taxon>Smallanthus</taxon>
    </lineage>
</organism>
<dbReference type="EMBL" id="CM042043">
    <property type="protein sequence ID" value="KAI3696175.1"/>
    <property type="molecule type" value="Genomic_DNA"/>
</dbReference>
<sequence>MYKFVKGHKVDHYAQPKATQISQSFLYYRTLPSDIVEPNTILLLDEVQPSTMSHCWWVTFEILSAKSNDIFILR</sequence>
<name>A0ACB8ZJ74_9ASTR</name>
<gene>
    <name evidence="1" type="ORF">L1987_79185</name>
</gene>
<proteinExistence type="predicted"/>
<evidence type="ECO:0000313" key="2">
    <source>
        <dbReference type="Proteomes" id="UP001056120"/>
    </source>
</evidence>